<feature type="region of interest" description="Disordered" evidence="1">
    <location>
        <begin position="1"/>
        <end position="25"/>
    </location>
</feature>
<reference evidence="2" key="2">
    <citation type="journal article" date="2015" name="Data Brief">
        <title>Shoot transcriptome of the giant reed, Arundo donax.</title>
        <authorList>
            <person name="Barrero R.A."/>
            <person name="Guerrero F.D."/>
            <person name="Moolhuijzen P."/>
            <person name="Goolsby J.A."/>
            <person name="Tidwell J."/>
            <person name="Bellgard S.E."/>
            <person name="Bellgard M.I."/>
        </authorList>
    </citation>
    <scope>NUCLEOTIDE SEQUENCE</scope>
    <source>
        <tissue evidence="2">Shoot tissue taken approximately 20 cm above the soil surface</tissue>
    </source>
</reference>
<proteinExistence type="predicted"/>
<feature type="compositionally biased region" description="Polar residues" evidence="1">
    <location>
        <begin position="1"/>
        <end position="18"/>
    </location>
</feature>
<evidence type="ECO:0000256" key="1">
    <source>
        <dbReference type="SAM" id="MobiDB-lite"/>
    </source>
</evidence>
<reference evidence="2" key="1">
    <citation type="submission" date="2014-09" db="EMBL/GenBank/DDBJ databases">
        <authorList>
            <person name="Magalhaes I.L.F."/>
            <person name="Oliveira U."/>
            <person name="Santos F.R."/>
            <person name="Vidigal T.H.D.A."/>
            <person name="Brescovit A.D."/>
            <person name="Santos A.J."/>
        </authorList>
    </citation>
    <scope>NUCLEOTIDE SEQUENCE</scope>
    <source>
        <tissue evidence="2">Shoot tissue taken approximately 20 cm above the soil surface</tissue>
    </source>
</reference>
<name>A0A0A9DW12_ARUDO</name>
<accession>A0A0A9DW12</accession>
<protein>
    <submittedName>
        <fullName evidence="2">Uncharacterized protein</fullName>
    </submittedName>
</protein>
<sequence length="36" mass="4164">MQQTQREAGRDTTPSRAATSEPKRSLWLNRCGRRCD</sequence>
<organism evidence="2">
    <name type="scientific">Arundo donax</name>
    <name type="common">Giant reed</name>
    <name type="synonym">Donax arundinaceus</name>
    <dbReference type="NCBI Taxonomy" id="35708"/>
    <lineage>
        <taxon>Eukaryota</taxon>
        <taxon>Viridiplantae</taxon>
        <taxon>Streptophyta</taxon>
        <taxon>Embryophyta</taxon>
        <taxon>Tracheophyta</taxon>
        <taxon>Spermatophyta</taxon>
        <taxon>Magnoliopsida</taxon>
        <taxon>Liliopsida</taxon>
        <taxon>Poales</taxon>
        <taxon>Poaceae</taxon>
        <taxon>PACMAD clade</taxon>
        <taxon>Arundinoideae</taxon>
        <taxon>Arundineae</taxon>
        <taxon>Arundo</taxon>
    </lineage>
</organism>
<evidence type="ECO:0000313" key="2">
    <source>
        <dbReference type="EMBL" id="JAD87952.1"/>
    </source>
</evidence>
<dbReference type="EMBL" id="GBRH01209943">
    <property type="protein sequence ID" value="JAD87952.1"/>
    <property type="molecule type" value="Transcribed_RNA"/>
</dbReference>
<dbReference type="AlphaFoldDB" id="A0A0A9DW12"/>